<sequence length="423" mass="51103">MTSRQLDSPLEQRLEKEFQKYRLVYQKQVPVYGEKLYRNENGVYKKIDDYPKYILDFVLFGKKAKVVVEADGQQHDETNQKKWDTARDYWLITHGYDDVLRFNYHDIMQDINTTIKKVQDSLDSFDQVYNHQEEKKNFDPNKIPETLPRERLNTLMLELMPLIQNALKENCPQSKHKPMGRRGFLESISKVLRKHHFNLDYSLLHFNFGLWLQEMKDEKGLFFSAYNLPFYLQVLQSPLSRSRPSSTLAKDPRLIKLWILPNEAKPKAIENWNRYTKINYCLISPSLRRIVYSDIQDQTLNLVLLQREAQELERRLFRRYKRKETARKLQESLREVYRQLYQHPEKKKGIILFEKISDRDLLKSELYNYWRRTGNRHSLDPFLTACKWCRIRGIKWVTNKDFKFEDVVLYFSLLKKHDFSPQR</sequence>
<dbReference type="AlphaFoldDB" id="A0A2T4YY93"/>
<organism evidence="2 3">
    <name type="scientific">Desmospora activa DSM 45169</name>
    <dbReference type="NCBI Taxonomy" id="1121389"/>
    <lineage>
        <taxon>Bacteria</taxon>
        <taxon>Bacillati</taxon>
        <taxon>Bacillota</taxon>
        <taxon>Bacilli</taxon>
        <taxon>Bacillales</taxon>
        <taxon>Thermoactinomycetaceae</taxon>
        <taxon>Desmospora</taxon>
    </lineage>
</organism>
<dbReference type="Proteomes" id="UP000241639">
    <property type="component" value="Unassembled WGS sequence"/>
</dbReference>
<dbReference type="Pfam" id="PF04480">
    <property type="entry name" value="DUF559"/>
    <property type="match status" value="1"/>
</dbReference>
<dbReference type="RefSeq" id="WP_107728721.1">
    <property type="nucleotide sequence ID" value="NZ_PZZP01000008.1"/>
</dbReference>
<comment type="caution">
    <text evidence="2">The sequence shown here is derived from an EMBL/GenBank/DDBJ whole genome shotgun (WGS) entry which is preliminary data.</text>
</comment>
<dbReference type="EMBL" id="PZZP01000008">
    <property type="protein sequence ID" value="PTM51715.1"/>
    <property type="molecule type" value="Genomic_DNA"/>
</dbReference>
<gene>
    <name evidence="2" type="ORF">C8J48_3768</name>
</gene>
<evidence type="ECO:0000313" key="3">
    <source>
        <dbReference type="Proteomes" id="UP000241639"/>
    </source>
</evidence>
<dbReference type="PANTHER" id="PTHR38590:SF1">
    <property type="entry name" value="BLL0828 PROTEIN"/>
    <property type="match status" value="1"/>
</dbReference>
<dbReference type="OrthoDB" id="9757917at2"/>
<proteinExistence type="predicted"/>
<keyword evidence="3" id="KW-1185">Reference proteome</keyword>
<feature type="domain" description="DUF559" evidence="1">
    <location>
        <begin position="52"/>
        <end position="122"/>
    </location>
</feature>
<evidence type="ECO:0000259" key="1">
    <source>
        <dbReference type="Pfam" id="PF04480"/>
    </source>
</evidence>
<name>A0A2T4YY93_9BACL</name>
<evidence type="ECO:0000313" key="2">
    <source>
        <dbReference type="EMBL" id="PTM51715.1"/>
    </source>
</evidence>
<dbReference type="Gene3D" id="3.40.960.10">
    <property type="entry name" value="VSR Endonuclease"/>
    <property type="match status" value="1"/>
</dbReference>
<accession>A0A2T4YY93</accession>
<dbReference type="InterPro" id="IPR007569">
    <property type="entry name" value="DUF559"/>
</dbReference>
<reference evidence="2 3" key="1">
    <citation type="submission" date="2018-04" db="EMBL/GenBank/DDBJ databases">
        <title>Genomic Encyclopedia of Archaeal and Bacterial Type Strains, Phase II (KMG-II): from individual species to whole genera.</title>
        <authorList>
            <person name="Goeker M."/>
        </authorList>
    </citation>
    <scope>NUCLEOTIDE SEQUENCE [LARGE SCALE GENOMIC DNA]</scope>
    <source>
        <strain evidence="2 3">DSM 45169</strain>
    </source>
</reference>
<dbReference type="PANTHER" id="PTHR38590">
    <property type="entry name" value="BLL0828 PROTEIN"/>
    <property type="match status" value="1"/>
</dbReference>
<protein>
    <submittedName>
        <fullName evidence="2">Uncharacterized protein DUF559</fullName>
    </submittedName>
</protein>
<dbReference type="InterPro" id="IPR047216">
    <property type="entry name" value="Endonuclease_DUF559_bact"/>
</dbReference>